<keyword evidence="4 7" id="KW-0418">Kinase</keyword>
<keyword evidence="8" id="KW-1185">Reference proteome</keyword>
<reference evidence="7 8" key="1">
    <citation type="submission" date="2014-06" db="EMBL/GenBank/DDBJ databases">
        <authorList>
            <person name="Swart Estienne"/>
        </authorList>
    </citation>
    <scope>NUCLEOTIDE SEQUENCE [LARGE SCALE GENOMIC DNA]</scope>
    <source>
        <strain evidence="7 8">130c</strain>
    </source>
</reference>
<evidence type="ECO:0000256" key="3">
    <source>
        <dbReference type="ARBA" id="ARBA00022741"/>
    </source>
</evidence>
<evidence type="ECO:0000256" key="5">
    <source>
        <dbReference type="ARBA" id="ARBA00022840"/>
    </source>
</evidence>
<dbReference type="PANTHER" id="PTHR45992">
    <property type="entry name" value="EUKARYOTIC ELONGATION FACTOR 2 KINASE-RELATED"/>
    <property type="match status" value="1"/>
</dbReference>
<dbReference type="InterPro" id="IPR011009">
    <property type="entry name" value="Kinase-like_dom_sf"/>
</dbReference>
<dbReference type="InterPro" id="IPR004166">
    <property type="entry name" value="a-kinase_dom"/>
</dbReference>
<feature type="domain" description="Alpha-type protein kinase" evidence="6">
    <location>
        <begin position="284"/>
        <end position="529"/>
    </location>
</feature>
<dbReference type="CDD" id="cd04515">
    <property type="entry name" value="Alpha_kinase"/>
    <property type="match status" value="1"/>
</dbReference>
<evidence type="ECO:0000259" key="6">
    <source>
        <dbReference type="PROSITE" id="PS51158"/>
    </source>
</evidence>
<proteinExistence type="predicted"/>
<dbReference type="InterPro" id="IPR051852">
    <property type="entry name" value="Alpha-type_PK"/>
</dbReference>
<keyword evidence="1" id="KW-0723">Serine/threonine-protein kinase</keyword>
<dbReference type="Gene3D" id="3.20.200.10">
    <property type="entry name" value="MHCK/EF2 kinase"/>
    <property type="match status" value="1"/>
</dbReference>
<evidence type="ECO:0000313" key="7">
    <source>
        <dbReference type="EMBL" id="CDW90773.1"/>
    </source>
</evidence>
<keyword evidence="2" id="KW-0808">Transferase</keyword>
<dbReference type="GO" id="GO:0005524">
    <property type="term" value="F:ATP binding"/>
    <property type="evidence" value="ECO:0007669"/>
    <property type="project" value="UniProtKB-KW"/>
</dbReference>
<evidence type="ECO:0000256" key="2">
    <source>
        <dbReference type="ARBA" id="ARBA00022679"/>
    </source>
</evidence>
<evidence type="ECO:0000256" key="4">
    <source>
        <dbReference type="ARBA" id="ARBA00022777"/>
    </source>
</evidence>
<protein>
    <submittedName>
        <fullName evidence="7">Myosin heavy chain kinase a-like protein</fullName>
    </submittedName>
</protein>
<accession>A0A078BB31</accession>
<dbReference type="InParanoid" id="A0A078BB31"/>
<dbReference type="Proteomes" id="UP000039865">
    <property type="component" value="Unassembled WGS sequence"/>
</dbReference>
<keyword evidence="3" id="KW-0547">Nucleotide-binding</keyword>
<dbReference type="GO" id="GO:0004674">
    <property type="term" value="F:protein serine/threonine kinase activity"/>
    <property type="evidence" value="ECO:0007669"/>
    <property type="project" value="UniProtKB-KW"/>
</dbReference>
<dbReference type="OrthoDB" id="425779at2759"/>
<dbReference type="SUPFAM" id="SSF56112">
    <property type="entry name" value="Protein kinase-like (PK-like)"/>
    <property type="match status" value="1"/>
</dbReference>
<sequence>MGGSLSLSNKANNETVSVKDQKQLTDELYLKDEEYLQEQEQNEEPLAKNFQIERIFGTDGNIQDIITLTEFCIQEENVNGKGFEGKKFNYKLTGTHKDGQFDIEVICLENDHKSLKIKGSLEYKNLITGDWDYKLSHEFEPLGKFLLKPESEKIRTLATASIQIVSNERDKVIPQIPAKAVNCFCKEQIKKITSPIDISIKDYILYRQCQFLMCQECYYQIEFINKMMLISRIKHAYRENRTEWFKYVEYVMEIFRRIFLEDPMTKLSVQLKRSHDYRWFEIYEMTSDTFEFVLKKELELYIDREMLGEGYFHQVSVALQRRDFEQIKMQNGFIVLKENRIEPNKKWVIKRIKRFEELIQVPIDIAKQYIAVALANAFNIMLKQCFPTQEIFLKYVQPYLAIPLYKEDIKYVYELEEFQETNEKIIFNNFNRPSGAKKDTLLQHPHFGKVRLPHAFTHWTYMVTGGLVIVTDIQGWKINTGQYVMTDPIVFSKVRNFLGLIDLGENGMNNWIKNHECNNICKIINMKKDEGLIQNVLNYLERFKSKSLQDLLFELDIITGKQPQDKVQQQ</sequence>
<dbReference type="AlphaFoldDB" id="A0A078BB31"/>
<dbReference type="Pfam" id="PF02816">
    <property type="entry name" value="Alpha_kinase"/>
    <property type="match status" value="1"/>
</dbReference>
<dbReference type="PROSITE" id="PS51158">
    <property type="entry name" value="ALPHA_KINASE"/>
    <property type="match status" value="1"/>
</dbReference>
<evidence type="ECO:0000256" key="1">
    <source>
        <dbReference type="ARBA" id="ARBA00022527"/>
    </source>
</evidence>
<keyword evidence="5" id="KW-0067">ATP-binding</keyword>
<name>A0A078BB31_STYLE</name>
<organism evidence="7 8">
    <name type="scientific">Stylonychia lemnae</name>
    <name type="common">Ciliate</name>
    <dbReference type="NCBI Taxonomy" id="5949"/>
    <lineage>
        <taxon>Eukaryota</taxon>
        <taxon>Sar</taxon>
        <taxon>Alveolata</taxon>
        <taxon>Ciliophora</taxon>
        <taxon>Intramacronucleata</taxon>
        <taxon>Spirotrichea</taxon>
        <taxon>Stichotrichia</taxon>
        <taxon>Sporadotrichida</taxon>
        <taxon>Oxytrichidae</taxon>
        <taxon>Stylonychinae</taxon>
        <taxon>Stylonychia</taxon>
    </lineage>
</organism>
<evidence type="ECO:0000313" key="8">
    <source>
        <dbReference type="Proteomes" id="UP000039865"/>
    </source>
</evidence>
<gene>
    <name evidence="7" type="primary">Contig639.g705</name>
    <name evidence="7" type="ORF">STYLEM_19920</name>
</gene>
<dbReference type="EMBL" id="CCKQ01018792">
    <property type="protein sequence ID" value="CDW90773.1"/>
    <property type="molecule type" value="Genomic_DNA"/>
</dbReference>
<dbReference type="SMART" id="SM00811">
    <property type="entry name" value="Alpha_kinase"/>
    <property type="match status" value="1"/>
</dbReference>